<dbReference type="InterPro" id="IPR036691">
    <property type="entry name" value="Endo/exonu/phosph_ase_sf"/>
</dbReference>
<reference evidence="3" key="2">
    <citation type="submission" date="2025-08" db="UniProtKB">
        <authorList>
            <consortium name="RefSeq"/>
        </authorList>
    </citation>
    <scope>IDENTIFICATION</scope>
</reference>
<evidence type="ECO:0000313" key="2">
    <source>
        <dbReference type="Proteomes" id="UP001652625"/>
    </source>
</evidence>
<reference evidence="2" key="1">
    <citation type="submission" date="2025-05" db="UniProtKB">
        <authorList>
            <consortium name="RefSeq"/>
        </authorList>
    </citation>
    <scope>NUCLEOTIDE SEQUENCE [LARGE SCALE GENOMIC DNA]</scope>
</reference>
<dbReference type="PANTHER" id="PTHR33332">
    <property type="entry name" value="REVERSE TRANSCRIPTASE DOMAIN-CONTAINING PROTEIN"/>
    <property type="match status" value="1"/>
</dbReference>
<evidence type="ECO:0000259" key="1">
    <source>
        <dbReference type="PROSITE" id="PS50878"/>
    </source>
</evidence>
<gene>
    <name evidence="3" type="primary">LOC136074258</name>
</gene>
<dbReference type="InterPro" id="IPR043502">
    <property type="entry name" value="DNA/RNA_pol_sf"/>
</dbReference>
<organism evidence="2 3">
    <name type="scientific">Hydra vulgaris</name>
    <name type="common">Hydra</name>
    <name type="synonym">Hydra attenuata</name>
    <dbReference type="NCBI Taxonomy" id="6087"/>
    <lineage>
        <taxon>Eukaryota</taxon>
        <taxon>Metazoa</taxon>
        <taxon>Cnidaria</taxon>
        <taxon>Hydrozoa</taxon>
        <taxon>Hydroidolina</taxon>
        <taxon>Anthoathecata</taxon>
        <taxon>Aplanulata</taxon>
        <taxon>Hydridae</taxon>
        <taxon>Hydra</taxon>
    </lineage>
</organism>
<dbReference type="SUPFAM" id="SSF56672">
    <property type="entry name" value="DNA/RNA polymerases"/>
    <property type="match status" value="1"/>
</dbReference>
<proteinExistence type="predicted"/>
<sequence length="861" mass="99578">MVERAHRGKKNNNNSPAYIYAKFYDWKDVQHVIHTFKNLINSKFMGMSIYVNQMYSPLLTARRNEALLTRKQLKANNVITSDFIAYPATLMLIHLNIASLSKHSDDLEQLLESANLEFNVIGLTETRLINNKTPVTNISLKDLNIYKSKELESVFVEIIIPKKHNIVVGCIYRHPLMMVEDFNNYYITPLLNKLSNENKMIFLMGDYNIDLLKMNILSTKEFLNLLTTNYFMPHIIHPTRILNNSKTLIDNIFSNVKLNDFTAGNILLQQTTTAISDHLPQFLFVPNILKTLTTKKIVMERNWKAFNEVSFVNDFNKTYKDISNKSNDCNYMLTKTINAVNELLDIHAPHRKLNKMDIKFMAKQWISDDLKLSIKHKNKESKKLYYTTYFTKNIKNIKSIWKGISSIINLNPNNHTALTILQQNKDSITNTKDIGNAFNNYFTTVGRDIHSKNPTSQNHFSDYLSNPNPNSFFIKPTDEYEIKIIMDSLDPCKSSGPNSIPIKILKLLRNEISIIFSNIFYISFSKGLFPNILKTAKVIPIFKKDSKLLVSNYRPISLLSNIEKILERLMFNQIYDFLKQANILCNLQFGFRSSYSTSLALINFTEYIRGAFDKGMFGCGVFIDLQKAFDTVDLNILLSKLSYYGIRGVINLWLKSFLSNRNQFVSINGTISNFCEINIGVPQGSVLGPLLFIIYINLNLSKAIKLCRVQHFADDTNLVCLSKPIKKMNKYVNYDLKKLCNWLNANKISLNSNKTELIVFKPRCNNIDSQLKIKLNGNKILPQKNINYLGIKIDESLTWKSHIKELSIKLNRSNAILSKIRYYVNEKTLKSIYFAIFNSHITYCCLSWPQKSPFLKQLYYY</sequence>
<dbReference type="Pfam" id="PF00078">
    <property type="entry name" value="RVT_1"/>
    <property type="match status" value="1"/>
</dbReference>
<name>A0ABM4B1F9_HYDVU</name>
<dbReference type="Proteomes" id="UP001652625">
    <property type="component" value="Chromosome 01"/>
</dbReference>
<evidence type="ECO:0000313" key="3">
    <source>
        <dbReference type="RefSeq" id="XP_065642635.1"/>
    </source>
</evidence>
<dbReference type="PROSITE" id="PS50878">
    <property type="entry name" value="RT_POL"/>
    <property type="match status" value="1"/>
</dbReference>
<keyword evidence="2" id="KW-1185">Reference proteome</keyword>
<dbReference type="GeneID" id="136074258"/>
<dbReference type="SUPFAM" id="SSF56219">
    <property type="entry name" value="DNase I-like"/>
    <property type="match status" value="1"/>
</dbReference>
<protein>
    <submittedName>
        <fullName evidence="3">Uncharacterized protein LOC136074258</fullName>
    </submittedName>
</protein>
<dbReference type="RefSeq" id="XP_065642635.1">
    <property type="nucleotide sequence ID" value="XM_065786563.1"/>
</dbReference>
<dbReference type="InterPro" id="IPR000477">
    <property type="entry name" value="RT_dom"/>
</dbReference>
<accession>A0ABM4B1F9</accession>
<feature type="domain" description="Reverse transcriptase" evidence="1">
    <location>
        <begin position="522"/>
        <end position="793"/>
    </location>
</feature>
<dbReference type="CDD" id="cd01650">
    <property type="entry name" value="RT_nLTR_like"/>
    <property type="match status" value="1"/>
</dbReference>